<proteinExistence type="predicted"/>
<evidence type="ECO:0000313" key="2">
    <source>
        <dbReference type="EMBL" id="OJT14317.1"/>
    </source>
</evidence>
<organism evidence="2 3">
    <name type="scientific">Trametes pubescens</name>
    <name type="common">White-rot fungus</name>
    <dbReference type="NCBI Taxonomy" id="154538"/>
    <lineage>
        <taxon>Eukaryota</taxon>
        <taxon>Fungi</taxon>
        <taxon>Dikarya</taxon>
        <taxon>Basidiomycota</taxon>
        <taxon>Agaricomycotina</taxon>
        <taxon>Agaricomycetes</taxon>
        <taxon>Polyporales</taxon>
        <taxon>Polyporaceae</taxon>
        <taxon>Trametes</taxon>
    </lineage>
</organism>
<feature type="compositionally biased region" description="Basic and acidic residues" evidence="1">
    <location>
        <begin position="32"/>
        <end position="51"/>
    </location>
</feature>
<comment type="caution">
    <text evidence="2">The sequence shown here is derived from an EMBL/GenBank/DDBJ whole genome shotgun (WGS) entry which is preliminary data.</text>
</comment>
<feature type="region of interest" description="Disordered" evidence="1">
    <location>
        <begin position="1"/>
        <end position="157"/>
    </location>
</feature>
<reference evidence="2 3" key="1">
    <citation type="submission" date="2016-10" db="EMBL/GenBank/DDBJ databases">
        <title>Genome sequence of the basidiomycete white-rot fungus Trametes pubescens.</title>
        <authorList>
            <person name="Makela M.R."/>
            <person name="Granchi Z."/>
            <person name="Peng M."/>
            <person name="De Vries R.P."/>
            <person name="Grigoriev I."/>
            <person name="Riley R."/>
            <person name="Hilden K."/>
        </authorList>
    </citation>
    <scope>NUCLEOTIDE SEQUENCE [LARGE SCALE GENOMIC DNA]</scope>
    <source>
        <strain evidence="2 3">FBCC735</strain>
    </source>
</reference>
<dbReference type="Proteomes" id="UP000184267">
    <property type="component" value="Unassembled WGS sequence"/>
</dbReference>
<evidence type="ECO:0000313" key="3">
    <source>
        <dbReference type="Proteomes" id="UP000184267"/>
    </source>
</evidence>
<name>A0A1M2W378_TRAPU</name>
<protein>
    <submittedName>
        <fullName evidence="2">Uncharacterized protein</fullName>
    </submittedName>
</protein>
<feature type="compositionally biased region" description="Basic residues" evidence="1">
    <location>
        <begin position="122"/>
        <end position="140"/>
    </location>
</feature>
<feature type="compositionally biased region" description="Gly residues" evidence="1">
    <location>
        <begin position="95"/>
        <end position="105"/>
    </location>
</feature>
<accession>A0A1M2W378</accession>
<keyword evidence="3" id="KW-1185">Reference proteome</keyword>
<dbReference type="EMBL" id="MNAD01000308">
    <property type="protein sequence ID" value="OJT14317.1"/>
    <property type="molecule type" value="Genomic_DNA"/>
</dbReference>
<gene>
    <name evidence="2" type="ORF">TRAPUB_9178</name>
</gene>
<feature type="compositionally biased region" description="Basic and acidic residues" evidence="1">
    <location>
        <begin position="72"/>
        <end position="94"/>
    </location>
</feature>
<sequence length="157" mass="17204">MTGKKSQLAQNAAVVSRPRSCQGNTHSTPGEHAPEEVEEPKRLDDDAHERPLEEDEEDAADEARRPAQLLFPREEVERLGGPDDECQAREEQDLRGGGAGAGRGVRYGRSAGAGKHEGRTFPRARRAPSKKRMTLRSMKRPPKDVSATPISGWAGTR</sequence>
<dbReference type="AlphaFoldDB" id="A0A1M2W378"/>
<feature type="compositionally biased region" description="Polar residues" evidence="1">
    <location>
        <begin position="19"/>
        <end position="28"/>
    </location>
</feature>
<feature type="compositionally biased region" description="Polar residues" evidence="1">
    <location>
        <begin position="1"/>
        <end position="10"/>
    </location>
</feature>
<evidence type="ECO:0000256" key="1">
    <source>
        <dbReference type="SAM" id="MobiDB-lite"/>
    </source>
</evidence>